<organism evidence="4 5">
    <name type="scientific">Thalassovita mediterranea</name>
    <dbReference type="NCBI Taxonomy" id="340021"/>
    <lineage>
        <taxon>Bacteria</taxon>
        <taxon>Pseudomonadati</taxon>
        <taxon>Pseudomonadota</taxon>
        <taxon>Alphaproteobacteria</taxon>
        <taxon>Rhodobacterales</taxon>
        <taxon>Roseobacteraceae</taxon>
        <taxon>Thalassovita</taxon>
    </lineage>
</organism>
<dbReference type="EMBL" id="CYSF01000006">
    <property type="protein sequence ID" value="CUH83621.1"/>
    <property type="molecule type" value="Genomic_DNA"/>
</dbReference>
<protein>
    <submittedName>
        <fullName evidence="4">Cell division protein FtsN</fullName>
    </submittedName>
</protein>
<dbReference type="Proteomes" id="UP000051681">
    <property type="component" value="Unassembled WGS sequence"/>
</dbReference>
<dbReference type="RefSeq" id="WP_058317772.1">
    <property type="nucleotide sequence ID" value="NZ_CYSF01000006.1"/>
</dbReference>
<keyword evidence="5" id="KW-1185">Reference proteome</keyword>
<dbReference type="AlphaFoldDB" id="A0A0P1GMY7"/>
<feature type="compositionally biased region" description="Polar residues" evidence="1">
    <location>
        <begin position="35"/>
        <end position="44"/>
    </location>
</feature>
<dbReference type="Gene3D" id="3.30.70.1070">
    <property type="entry name" value="Sporulation related repeat"/>
    <property type="match status" value="1"/>
</dbReference>
<keyword evidence="2" id="KW-1133">Transmembrane helix</keyword>
<dbReference type="Pfam" id="PF05036">
    <property type="entry name" value="SPOR"/>
    <property type="match status" value="1"/>
</dbReference>
<proteinExistence type="predicted"/>
<name>A0A0P1GMY7_9RHOB</name>
<dbReference type="InterPro" id="IPR036680">
    <property type="entry name" value="SPOR-like_sf"/>
</dbReference>
<keyword evidence="4" id="KW-0131">Cell cycle</keyword>
<evidence type="ECO:0000256" key="1">
    <source>
        <dbReference type="SAM" id="MobiDB-lite"/>
    </source>
</evidence>
<dbReference type="GO" id="GO:0042834">
    <property type="term" value="F:peptidoglycan binding"/>
    <property type="evidence" value="ECO:0007669"/>
    <property type="project" value="InterPro"/>
</dbReference>
<evidence type="ECO:0000313" key="5">
    <source>
        <dbReference type="Proteomes" id="UP000051681"/>
    </source>
</evidence>
<accession>A0A0P1GMY7</accession>
<feature type="domain" description="SPOR" evidence="3">
    <location>
        <begin position="299"/>
        <end position="384"/>
    </location>
</feature>
<evidence type="ECO:0000256" key="2">
    <source>
        <dbReference type="SAM" id="Phobius"/>
    </source>
</evidence>
<evidence type="ECO:0000259" key="3">
    <source>
        <dbReference type="PROSITE" id="PS51724"/>
    </source>
</evidence>
<dbReference type="PROSITE" id="PS51724">
    <property type="entry name" value="SPOR"/>
    <property type="match status" value="1"/>
</dbReference>
<sequence>MADIQDNGRFGAPGANGYNTTSGTGGSTATGAGYPSQNYTTPQTSGHSAGYAAGQSGGYYGHSGAAPYGAQAGYEQAGYDDEAVALGPQRPPMTAMVNIAGAVVSLGLLVGVGVWGYKLIVRDVSGVPVVRAAEGPMRVVPDDPGGQLAQNQGLSVNEVAASGASDRAADRVILAPKPLDLDAVDDMPALVVDQTGDQGPDSDTTNMSVEALVNELMAEAQPLGTLDTEEVLQNASLSTSADQPASNSAATEPAPVIKEIVGGMGRSLRPKGRPANLAELASLSPAPVAAAVLDVRADDLPVGTRLAQLGAYESEAVARKEWDRMAARFGDFMDGKQRVIQKAQSAGSTFYRLRVHGFADMGDARRFCAALQAEGAECISVSHK</sequence>
<feature type="region of interest" description="Disordered" evidence="1">
    <location>
        <begin position="1"/>
        <end position="48"/>
    </location>
</feature>
<keyword evidence="2" id="KW-0472">Membrane</keyword>
<feature type="transmembrane region" description="Helical" evidence="2">
    <location>
        <begin position="95"/>
        <end position="117"/>
    </location>
</feature>
<reference evidence="4 5" key="1">
    <citation type="submission" date="2015-09" db="EMBL/GenBank/DDBJ databases">
        <authorList>
            <consortium name="Swine Surveillance"/>
        </authorList>
    </citation>
    <scope>NUCLEOTIDE SEQUENCE [LARGE SCALE GENOMIC DNA]</scope>
    <source>
        <strain evidence="4 5">CECT 8383</strain>
    </source>
</reference>
<dbReference type="GO" id="GO:0051301">
    <property type="term" value="P:cell division"/>
    <property type="evidence" value="ECO:0007669"/>
    <property type="project" value="UniProtKB-KW"/>
</dbReference>
<keyword evidence="4" id="KW-0132">Cell division</keyword>
<gene>
    <name evidence="4" type="primary">ftsN</name>
    <name evidence="4" type="ORF">TM5383_00817</name>
</gene>
<dbReference type="InterPro" id="IPR007730">
    <property type="entry name" value="SPOR-like_dom"/>
</dbReference>
<evidence type="ECO:0000313" key="4">
    <source>
        <dbReference type="EMBL" id="CUH83621.1"/>
    </source>
</evidence>
<keyword evidence="2" id="KW-0812">Transmembrane</keyword>
<dbReference type="STRING" id="340021.TM5383_00817"/>